<dbReference type="AlphaFoldDB" id="A0A2W5SFR4"/>
<evidence type="ECO:0000313" key="2">
    <source>
        <dbReference type="EMBL" id="PZQ78413.1"/>
    </source>
</evidence>
<protein>
    <recommendedName>
        <fullName evidence="1">Nudix hydrolase domain-containing protein</fullName>
    </recommendedName>
</protein>
<feature type="domain" description="Nudix hydrolase" evidence="1">
    <location>
        <begin position="6"/>
        <end position="142"/>
    </location>
</feature>
<reference evidence="2 3" key="1">
    <citation type="submission" date="2017-08" db="EMBL/GenBank/DDBJ databases">
        <title>Infants hospitalized years apart are colonized by the same room-sourced microbial strains.</title>
        <authorList>
            <person name="Brooks B."/>
            <person name="Olm M.R."/>
            <person name="Firek B.A."/>
            <person name="Baker R."/>
            <person name="Thomas B.C."/>
            <person name="Morowitz M.J."/>
            <person name="Banfield J.F."/>
        </authorList>
    </citation>
    <scope>NUCLEOTIDE SEQUENCE [LARGE SCALE GENOMIC DNA]</scope>
    <source>
        <strain evidence="2">S2_005_003_R2_41</strain>
    </source>
</reference>
<organism evidence="2 3">
    <name type="scientific">Variovorax paradoxus</name>
    <dbReference type="NCBI Taxonomy" id="34073"/>
    <lineage>
        <taxon>Bacteria</taxon>
        <taxon>Pseudomonadati</taxon>
        <taxon>Pseudomonadota</taxon>
        <taxon>Betaproteobacteria</taxon>
        <taxon>Burkholderiales</taxon>
        <taxon>Comamonadaceae</taxon>
        <taxon>Variovorax</taxon>
    </lineage>
</organism>
<dbReference type="InterPro" id="IPR000086">
    <property type="entry name" value="NUDIX_hydrolase_dom"/>
</dbReference>
<dbReference type="SUPFAM" id="SSF55811">
    <property type="entry name" value="Nudix"/>
    <property type="match status" value="1"/>
</dbReference>
<proteinExistence type="predicted"/>
<dbReference type="Proteomes" id="UP000249135">
    <property type="component" value="Unassembled WGS sequence"/>
</dbReference>
<evidence type="ECO:0000259" key="1">
    <source>
        <dbReference type="PROSITE" id="PS51462"/>
    </source>
</evidence>
<comment type="caution">
    <text evidence="2">The sequence shown here is derived from an EMBL/GenBank/DDBJ whole genome shotgun (WGS) entry which is preliminary data.</text>
</comment>
<dbReference type="PROSITE" id="PS51462">
    <property type="entry name" value="NUDIX"/>
    <property type="match status" value="1"/>
</dbReference>
<evidence type="ECO:0000313" key="3">
    <source>
        <dbReference type="Proteomes" id="UP000249135"/>
    </source>
</evidence>
<accession>A0A2W5SFR4</accession>
<dbReference type="Gene3D" id="3.90.79.10">
    <property type="entry name" value="Nucleoside Triphosphate Pyrophosphohydrolase"/>
    <property type="match status" value="1"/>
</dbReference>
<name>A0A2W5SFR4_VARPD</name>
<sequence>MILEDTFVVNVQVALFSGDHILLIKRSKTETHAPGAVDLPGGKLELGELGNDALERLGKRELLEETGIEAAAGLRYICSALFVASDGAPVINVVLGVKHRASSRPPPRPGVDELDALWAPVDWALHAPEVPPWTRDYIHRAQTALRVPT</sequence>
<gene>
    <name evidence="2" type="ORF">DI563_00065</name>
</gene>
<dbReference type="GO" id="GO:0003824">
    <property type="term" value="F:catalytic activity"/>
    <property type="evidence" value="ECO:0007669"/>
    <property type="project" value="UniProtKB-ARBA"/>
</dbReference>
<dbReference type="InterPro" id="IPR015797">
    <property type="entry name" value="NUDIX_hydrolase-like_dom_sf"/>
</dbReference>
<dbReference type="EMBL" id="QFPP01000001">
    <property type="protein sequence ID" value="PZQ78413.1"/>
    <property type="molecule type" value="Genomic_DNA"/>
</dbReference>
<dbReference type="Pfam" id="PF00293">
    <property type="entry name" value="NUDIX"/>
    <property type="match status" value="1"/>
</dbReference>